<sequence length="110" mass="11725">MQGWSSVPRKEEVVVARSTPSPMRWIWRLCCFHRSAAGSGGAGCAGRRSSLDGGDRDGSCALRDKDFDDDELLRDDGEGICNSDVGACVAAGVADGRDFCTIAIGRCRLL</sequence>
<dbReference type="EMBL" id="GBRH01232183">
    <property type="protein sequence ID" value="JAD65712.1"/>
    <property type="molecule type" value="Transcribed_RNA"/>
</dbReference>
<name>A0A0A9C2E8_ARUDO</name>
<reference evidence="2" key="2">
    <citation type="journal article" date="2015" name="Data Brief">
        <title>Shoot transcriptome of the giant reed, Arundo donax.</title>
        <authorList>
            <person name="Barrero R.A."/>
            <person name="Guerrero F.D."/>
            <person name="Moolhuijzen P."/>
            <person name="Goolsby J.A."/>
            <person name="Tidwell J."/>
            <person name="Bellgard S.E."/>
            <person name="Bellgard M.I."/>
        </authorList>
    </citation>
    <scope>NUCLEOTIDE SEQUENCE</scope>
    <source>
        <tissue evidence="2">Shoot tissue taken approximately 20 cm above the soil surface</tissue>
    </source>
</reference>
<evidence type="ECO:0000256" key="1">
    <source>
        <dbReference type="SAM" id="MobiDB-lite"/>
    </source>
</evidence>
<feature type="region of interest" description="Disordered" evidence="1">
    <location>
        <begin position="37"/>
        <end position="57"/>
    </location>
</feature>
<proteinExistence type="predicted"/>
<evidence type="ECO:0000313" key="2">
    <source>
        <dbReference type="EMBL" id="JAD65712.1"/>
    </source>
</evidence>
<reference evidence="2" key="1">
    <citation type="submission" date="2014-09" db="EMBL/GenBank/DDBJ databases">
        <authorList>
            <person name="Magalhaes I.L.F."/>
            <person name="Oliveira U."/>
            <person name="Santos F.R."/>
            <person name="Vidigal T.H.D.A."/>
            <person name="Brescovit A.D."/>
            <person name="Santos A.J."/>
        </authorList>
    </citation>
    <scope>NUCLEOTIDE SEQUENCE</scope>
    <source>
        <tissue evidence="2">Shoot tissue taken approximately 20 cm above the soil surface</tissue>
    </source>
</reference>
<organism evidence="2">
    <name type="scientific">Arundo donax</name>
    <name type="common">Giant reed</name>
    <name type="synonym">Donax arundinaceus</name>
    <dbReference type="NCBI Taxonomy" id="35708"/>
    <lineage>
        <taxon>Eukaryota</taxon>
        <taxon>Viridiplantae</taxon>
        <taxon>Streptophyta</taxon>
        <taxon>Embryophyta</taxon>
        <taxon>Tracheophyta</taxon>
        <taxon>Spermatophyta</taxon>
        <taxon>Magnoliopsida</taxon>
        <taxon>Liliopsida</taxon>
        <taxon>Poales</taxon>
        <taxon>Poaceae</taxon>
        <taxon>PACMAD clade</taxon>
        <taxon>Arundinoideae</taxon>
        <taxon>Arundineae</taxon>
        <taxon>Arundo</taxon>
    </lineage>
</organism>
<accession>A0A0A9C2E8</accession>
<protein>
    <submittedName>
        <fullName evidence="2">Uncharacterized protein</fullName>
    </submittedName>
</protein>
<dbReference type="AlphaFoldDB" id="A0A0A9C2E8"/>